<name>A0A7J6W986_THATH</name>
<dbReference type="InterPro" id="IPR036317">
    <property type="entry name" value="Cullin_homology_sf"/>
</dbReference>
<feature type="domain" description="Cullin family profile" evidence="5">
    <location>
        <begin position="260"/>
        <end position="482"/>
    </location>
</feature>
<dbReference type="InterPro" id="IPR016157">
    <property type="entry name" value="Cullin_CS"/>
</dbReference>
<dbReference type="InterPro" id="IPR016158">
    <property type="entry name" value="Cullin_homology"/>
</dbReference>
<dbReference type="SUPFAM" id="SSF75632">
    <property type="entry name" value="Cullin homology domain"/>
    <property type="match status" value="1"/>
</dbReference>
<dbReference type="InterPro" id="IPR019559">
    <property type="entry name" value="Cullin_neddylation_domain"/>
</dbReference>
<dbReference type="GO" id="GO:0006511">
    <property type="term" value="P:ubiquitin-dependent protein catabolic process"/>
    <property type="evidence" value="ECO:0007669"/>
    <property type="project" value="InterPro"/>
</dbReference>
<protein>
    <submittedName>
        <fullName evidence="6">Cullin-4</fullName>
    </submittedName>
</protein>
<organism evidence="6 7">
    <name type="scientific">Thalictrum thalictroides</name>
    <name type="common">Rue-anemone</name>
    <name type="synonym">Anemone thalictroides</name>
    <dbReference type="NCBI Taxonomy" id="46969"/>
    <lineage>
        <taxon>Eukaryota</taxon>
        <taxon>Viridiplantae</taxon>
        <taxon>Streptophyta</taxon>
        <taxon>Embryophyta</taxon>
        <taxon>Tracheophyta</taxon>
        <taxon>Spermatophyta</taxon>
        <taxon>Magnoliopsida</taxon>
        <taxon>Ranunculales</taxon>
        <taxon>Ranunculaceae</taxon>
        <taxon>Thalictroideae</taxon>
        <taxon>Thalictrum</taxon>
    </lineage>
</organism>
<evidence type="ECO:0000256" key="4">
    <source>
        <dbReference type="RuleBase" id="RU003829"/>
    </source>
</evidence>
<dbReference type="InterPro" id="IPR036390">
    <property type="entry name" value="WH_DNA-bd_sf"/>
</dbReference>
<dbReference type="Gene3D" id="1.20.1310.10">
    <property type="entry name" value="Cullin Repeats"/>
    <property type="match status" value="2"/>
</dbReference>
<dbReference type="SUPFAM" id="SSF46785">
    <property type="entry name" value="Winged helix' DNA-binding domain"/>
    <property type="match status" value="1"/>
</dbReference>
<dbReference type="PROSITE" id="PS50069">
    <property type="entry name" value="CULLIN_2"/>
    <property type="match status" value="1"/>
</dbReference>
<evidence type="ECO:0000256" key="3">
    <source>
        <dbReference type="PROSITE-ProRule" id="PRU00330"/>
    </source>
</evidence>
<dbReference type="Proteomes" id="UP000554482">
    <property type="component" value="Unassembled WGS sequence"/>
</dbReference>
<dbReference type="PROSITE" id="PS01256">
    <property type="entry name" value="CULLIN_1"/>
    <property type="match status" value="1"/>
</dbReference>
<dbReference type="Pfam" id="PF26557">
    <property type="entry name" value="Cullin_AB"/>
    <property type="match status" value="1"/>
</dbReference>
<gene>
    <name evidence="6" type="ORF">FRX31_016555</name>
</gene>
<reference evidence="6 7" key="1">
    <citation type="submission" date="2020-06" db="EMBL/GenBank/DDBJ databases">
        <title>Transcriptomic and genomic resources for Thalictrum thalictroides and T. hernandezii: Facilitating candidate gene discovery in an emerging model plant lineage.</title>
        <authorList>
            <person name="Arias T."/>
            <person name="Riano-Pachon D.M."/>
            <person name="Di Stilio V.S."/>
        </authorList>
    </citation>
    <scope>NUCLEOTIDE SEQUENCE [LARGE SCALE GENOMIC DNA]</scope>
    <source>
        <strain evidence="7">cv. WT478/WT964</strain>
        <tissue evidence="6">Leaves</tissue>
    </source>
</reference>
<dbReference type="AlphaFoldDB" id="A0A7J6W986"/>
<dbReference type="InterPro" id="IPR016159">
    <property type="entry name" value="Cullin_repeat-like_dom_sf"/>
</dbReference>
<feature type="non-terminal residue" evidence="6">
    <location>
        <position position="1"/>
    </location>
</feature>
<dbReference type="GO" id="GO:0031625">
    <property type="term" value="F:ubiquitin protein ligase binding"/>
    <property type="evidence" value="ECO:0007669"/>
    <property type="project" value="InterPro"/>
</dbReference>
<keyword evidence="2" id="KW-0832">Ubl conjugation</keyword>
<dbReference type="InterPro" id="IPR059120">
    <property type="entry name" value="Cullin-like_AB"/>
</dbReference>
<dbReference type="FunFam" id="1.20.1310.10:FF:000024">
    <property type="entry name" value="Cullin-4 like"/>
    <property type="match status" value="1"/>
</dbReference>
<dbReference type="Pfam" id="PF00888">
    <property type="entry name" value="Cullin"/>
    <property type="match status" value="1"/>
</dbReference>
<dbReference type="PANTHER" id="PTHR11932">
    <property type="entry name" value="CULLIN"/>
    <property type="match status" value="1"/>
</dbReference>
<evidence type="ECO:0000256" key="1">
    <source>
        <dbReference type="ARBA" id="ARBA00006019"/>
    </source>
</evidence>
<dbReference type="Gene3D" id="3.30.230.130">
    <property type="entry name" value="Cullin, Chain C, Domain 2"/>
    <property type="match status" value="1"/>
</dbReference>
<keyword evidence="7" id="KW-1185">Reference proteome</keyword>
<dbReference type="Gene3D" id="1.10.10.10">
    <property type="entry name" value="Winged helix-like DNA-binding domain superfamily/Winged helix DNA-binding domain"/>
    <property type="match status" value="1"/>
</dbReference>
<proteinExistence type="inferred from homology"/>
<comment type="similarity">
    <text evidence="1 3 4">Belongs to the cullin family.</text>
</comment>
<evidence type="ECO:0000259" key="5">
    <source>
        <dbReference type="PROSITE" id="PS50069"/>
    </source>
</evidence>
<evidence type="ECO:0000313" key="6">
    <source>
        <dbReference type="EMBL" id="KAF5193861.1"/>
    </source>
</evidence>
<dbReference type="FunFam" id="1.10.10.10:FF:000050">
    <property type="entry name" value="Cullin 4B"/>
    <property type="match status" value="1"/>
</dbReference>
<evidence type="ECO:0000256" key="2">
    <source>
        <dbReference type="ARBA" id="ARBA00022843"/>
    </source>
</evidence>
<dbReference type="InterPro" id="IPR001373">
    <property type="entry name" value="Cullin_N"/>
</dbReference>
<sequence>ISTFRLGVNETVRDVKVSIDANDSIHYDNQALYLPGSEDELNDDLILVNISGGFGTGLKIIGSVYSTFKNIENLKAASCVSNSDYPKGRNEMALPVFQNIVLMLFNNALELSVQDTKDNRDEFGSALYLIKLRLNEELEKCLLCLDSDTRKTLMETTKEILDSHISAIPDRGITMLMDGNGVEDMWRLYALFSRLNNAFEVLRHALCSYIMDEEKEGDLLSSLREFKTSIEMMLEESFSRNDWFTNTTKDAFEHLINLRQPAELIANFLDEKLRVGNKGTSEEELEGLLDKVLVLFRFIQGKDVFEALYKKNLAKRLLRGKNSSIDAEKSIISKLKTECGSQYTHKLEGMFKDIELSKEINDSFKQSYQVKSKLSGIEMSVHVLTTGCWPTYPPMDVRLPHELNVYQNIFKEFYSSIYPGRHLTWQNSLGHCVLKAQFPKGRKELTVVLLLFNDAPKLSFQDIKDSTGIEDKELKRTLQSLACGKVRVLEKIPKGREVADNDYFLFNDEFSAPLYRIKVNTIQLKETVEESASTTERVFQDRPYRVDAAIIRLMKAKKVLSHPLLVTELFQQLNFPVKMAYLKKRIESLIDREYLERDENDPFKYKYLA</sequence>
<dbReference type="SMART" id="SM00884">
    <property type="entry name" value="Cullin_Nedd8"/>
    <property type="match status" value="1"/>
</dbReference>
<dbReference type="OrthoDB" id="27073at2759"/>
<dbReference type="EMBL" id="JABWDY010019513">
    <property type="protein sequence ID" value="KAF5193861.1"/>
    <property type="molecule type" value="Genomic_DNA"/>
</dbReference>
<dbReference type="FunFam" id="3.30.230.130:FF:000006">
    <property type="entry name" value="Cullin-4 like"/>
    <property type="match status" value="1"/>
</dbReference>
<dbReference type="GO" id="GO:0031461">
    <property type="term" value="C:cullin-RING ubiquitin ligase complex"/>
    <property type="evidence" value="ECO:0007669"/>
    <property type="project" value="InterPro"/>
</dbReference>
<dbReference type="InterPro" id="IPR036388">
    <property type="entry name" value="WH-like_DNA-bd_sf"/>
</dbReference>
<dbReference type="SUPFAM" id="SSF74788">
    <property type="entry name" value="Cullin repeat-like"/>
    <property type="match status" value="1"/>
</dbReference>
<dbReference type="InterPro" id="IPR045093">
    <property type="entry name" value="Cullin"/>
</dbReference>
<evidence type="ECO:0000313" key="7">
    <source>
        <dbReference type="Proteomes" id="UP000554482"/>
    </source>
</evidence>
<accession>A0A7J6W986</accession>
<dbReference type="Pfam" id="PF10557">
    <property type="entry name" value="Cullin_Nedd8"/>
    <property type="match status" value="1"/>
</dbReference>
<comment type="caution">
    <text evidence="6">The sequence shown here is derived from an EMBL/GenBank/DDBJ whole genome shotgun (WGS) entry which is preliminary data.</text>
</comment>
<dbReference type="SMART" id="SM00182">
    <property type="entry name" value="CULLIN"/>
    <property type="match status" value="1"/>
</dbReference>